<dbReference type="STRING" id="252246.SAMN05421799_103221"/>
<sequence>MRIFRTRDRVAFGDTDASGILHFAAPLRYLEVGEREAMRTLGVRVGDFRRGGYELPRVRLTCEYHHPLYYDDEIEVLTRCERIGRSSINWRFEIYRGSVVCVTAEMTVVLVDSVTRRPLPIPDEWRAHLLGEH</sequence>
<dbReference type="Proteomes" id="UP000186156">
    <property type="component" value="Unassembled WGS sequence"/>
</dbReference>
<dbReference type="InterPro" id="IPR029069">
    <property type="entry name" value="HotDog_dom_sf"/>
</dbReference>
<dbReference type="RefSeq" id="WP_076345798.1">
    <property type="nucleotide sequence ID" value="NZ_FTOO01000003.1"/>
</dbReference>
<protein>
    <submittedName>
        <fullName evidence="3">Acyl-CoA thioester hydrolase</fullName>
    </submittedName>
</protein>
<dbReference type="GO" id="GO:0047617">
    <property type="term" value="F:fatty acyl-CoA hydrolase activity"/>
    <property type="evidence" value="ECO:0007669"/>
    <property type="project" value="TreeGrafter"/>
</dbReference>
<dbReference type="SUPFAM" id="SSF54637">
    <property type="entry name" value="Thioesterase/thiol ester dehydrase-isomerase"/>
    <property type="match status" value="1"/>
</dbReference>
<comment type="similarity">
    <text evidence="1">Belongs to the 4-hydroxybenzoyl-CoA thioesterase family.</text>
</comment>
<dbReference type="Gene3D" id="3.10.129.10">
    <property type="entry name" value="Hotdog Thioesterase"/>
    <property type="match status" value="1"/>
</dbReference>
<dbReference type="PIRSF" id="PIRSF003230">
    <property type="entry name" value="YbgC"/>
    <property type="match status" value="1"/>
</dbReference>
<dbReference type="InterPro" id="IPR006684">
    <property type="entry name" value="YbgC/YbaW"/>
</dbReference>
<dbReference type="Pfam" id="PF13279">
    <property type="entry name" value="4HBT_2"/>
    <property type="match status" value="1"/>
</dbReference>
<dbReference type="InterPro" id="IPR050563">
    <property type="entry name" value="4-hydroxybenzoyl-CoA_TE"/>
</dbReference>
<dbReference type="PANTHER" id="PTHR31793:SF27">
    <property type="entry name" value="NOVEL THIOESTERASE SUPERFAMILY DOMAIN AND SAPOSIN A-TYPE DOMAIN CONTAINING PROTEIN (0610012H03RIK)"/>
    <property type="match status" value="1"/>
</dbReference>
<name>A0A1N7LL43_9BACL</name>
<dbReference type="EMBL" id="FTOO01000003">
    <property type="protein sequence ID" value="SIS74499.1"/>
    <property type="molecule type" value="Genomic_DNA"/>
</dbReference>
<evidence type="ECO:0000313" key="4">
    <source>
        <dbReference type="Proteomes" id="UP000186156"/>
    </source>
</evidence>
<dbReference type="OrthoDB" id="9799036at2"/>
<reference evidence="4" key="1">
    <citation type="submission" date="2017-01" db="EMBL/GenBank/DDBJ databases">
        <authorList>
            <person name="Varghese N."/>
            <person name="Submissions S."/>
        </authorList>
    </citation>
    <scope>NUCLEOTIDE SEQUENCE [LARGE SCALE GENOMIC DNA]</scope>
    <source>
        <strain evidence="4">DSM 16176</strain>
    </source>
</reference>
<gene>
    <name evidence="3" type="ORF">SAMN05421799_103221</name>
</gene>
<keyword evidence="4" id="KW-1185">Reference proteome</keyword>
<dbReference type="AlphaFoldDB" id="A0A1N7LL43"/>
<proteinExistence type="inferred from homology"/>
<organism evidence="3 4">
    <name type="scientific">Alicyclobacillus vulcanalis</name>
    <dbReference type="NCBI Taxonomy" id="252246"/>
    <lineage>
        <taxon>Bacteria</taxon>
        <taxon>Bacillati</taxon>
        <taxon>Bacillota</taxon>
        <taxon>Bacilli</taxon>
        <taxon>Bacillales</taxon>
        <taxon>Alicyclobacillaceae</taxon>
        <taxon>Alicyclobacillus</taxon>
    </lineage>
</organism>
<evidence type="ECO:0000313" key="3">
    <source>
        <dbReference type="EMBL" id="SIS74499.1"/>
    </source>
</evidence>
<accession>A0A1N7LL43</accession>
<evidence type="ECO:0000256" key="1">
    <source>
        <dbReference type="ARBA" id="ARBA00005953"/>
    </source>
</evidence>
<keyword evidence="2 3" id="KW-0378">Hydrolase</keyword>
<dbReference type="PANTHER" id="PTHR31793">
    <property type="entry name" value="4-HYDROXYBENZOYL-COA THIOESTERASE FAMILY MEMBER"/>
    <property type="match status" value="1"/>
</dbReference>
<dbReference type="CDD" id="cd00586">
    <property type="entry name" value="4HBT"/>
    <property type="match status" value="1"/>
</dbReference>
<evidence type="ECO:0000256" key="2">
    <source>
        <dbReference type="ARBA" id="ARBA00022801"/>
    </source>
</evidence>